<protein>
    <recommendedName>
        <fullName evidence="4">Terpene synthase</fullName>
        <ecNumber evidence="4">4.2.3.-</ecNumber>
    </recommendedName>
</protein>
<accession>A0A6A6ZYL8</accession>
<evidence type="ECO:0000313" key="6">
    <source>
        <dbReference type="Proteomes" id="UP000799424"/>
    </source>
</evidence>
<dbReference type="InterPro" id="IPR034686">
    <property type="entry name" value="Terpene_cyclase-like_2"/>
</dbReference>
<evidence type="ECO:0000313" key="5">
    <source>
        <dbReference type="EMBL" id="KAF2825788.1"/>
    </source>
</evidence>
<dbReference type="EC" id="4.2.3.-" evidence="4"/>
<sequence length="382" mass="44128">MAFTLLSPNIPNKEDARVLITLPNLFKSFIQHEPVTRSDYKQCKMQSCNWLAQRLQLSNQATQKLEAGDFTWFAAVYMPSAPSNRFRIVSDWTNLIFYYDDLFDNGALKADPIRTQATVERLFAAVDGTITPADPCTPGLDYVDKVQAAHDDFWSRFRALASPTQRKHYHRTMVKFLRGAVQQVQDCSQEYGRSLNEIMERRRDSVGMDPCFAMICFAYDLELPDEVFEHRTIGEIEALCCEIGGLQNDVVSYRKEESEDVNHNILAVCRLQGMQTQEAHDFVGKLIDIRLERMIDLMSNLPYWGNTVDEQVEIYVAAIKNMIAANVHWSFRSQRYFGTRNEEVRKTRIIDLMVDPPYMKRALGNIAWKTTRHTSFVQNYDA</sequence>
<evidence type="ECO:0000256" key="1">
    <source>
        <dbReference type="ARBA" id="ARBA00001946"/>
    </source>
</evidence>
<evidence type="ECO:0000256" key="4">
    <source>
        <dbReference type="RuleBase" id="RU366034"/>
    </source>
</evidence>
<keyword evidence="6" id="KW-1185">Reference proteome</keyword>
<name>A0A6A6ZYL8_9PLEO</name>
<gene>
    <name evidence="5" type="ORF">CC86DRAFT_418300</name>
</gene>
<dbReference type="PANTHER" id="PTHR35201">
    <property type="entry name" value="TERPENE SYNTHASE"/>
    <property type="match status" value="1"/>
</dbReference>
<organism evidence="5 6">
    <name type="scientific">Ophiobolus disseminans</name>
    <dbReference type="NCBI Taxonomy" id="1469910"/>
    <lineage>
        <taxon>Eukaryota</taxon>
        <taxon>Fungi</taxon>
        <taxon>Dikarya</taxon>
        <taxon>Ascomycota</taxon>
        <taxon>Pezizomycotina</taxon>
        <taxon>Dothideomycetes</taxon>
        <taxon>Pleosporomycetidae</taxon>
        <taxon>Pleosporales</taxon>
        <taxon>Pleosporineae</taxon>
        <taxon>Phaeosphaeriaceae</taxon>
        <taxon>Ophiobolus</taxon>
    </lineage>
</organism>
<comment type="similarity">
    <text evidence="2 4">Belongs to the terpene synthase family.</text>
</comment>
<evidence type="ECO:0000256" key="3">
    <source>
        <dbReference type="ARBA" id="ARBA00022842"/>
    </source>
</evidence>
<dbReference type="OrthoDB" id="2861623at2759"/>
<dbReference type="SUPFAM" id="SSF48576">
    <property type="entry name" value="Terpenoid synthases"/>
    <property type="match status" value="1"/>
</dbReference>
<keyword evidence="4" id="KW-0456">Lyase</keyword>
<dbReference type="SFLD" id="SFLDG01020">
    <property type="entry name" value="Terpene_Cyclase_Like_2"/>
    <property type="match status" value="1"/>
</dbReference>
<dbReference type="GO" id="GO:0008299">
    <property type="term" value="P:isoprenoid biosynthetic process"/>
    <property type="evidence" value="ECO:0007669"/>
    <property type="project" value="UniProtKB-ARBA"/>
</dbReference>
<dbReference type="SFLD" id="SFLDS00005">
    <property type="entry name" value="Isoprenoid_Synthase_Type_I"/>
    <property type="match status" value="1"/>
</dbReference>
<dbReference type="Pfam" id="PF19086">
    <property type="entry name" value="Terpene_syn_C_2"/>
    <property type="match status" value="1"/>
</dbReference>
<dbReference type="EMBL" id="MU006227">
    <property type="protein sequence ID" value="KAF2825788.1"/>
    <property type="molecule type" value="Genomic_DNA"/>
</dbReference>
<dbReference type="PANTHER" id="PTHR35201:SF4">
    <property type="entry name" value="BETA-PINACENE SYNTHASE-RELATED"/>
    <property type="match status" value="1"/>
</dbReference>
<dbReference type="GO" id="GO:0046872">
    <property type="term" value="F:metal ion binding"/>
    <property type="evidence" value="ECO:0007669"/>
    <property type="project" value="UniProtKB-KW"/>
</dbReference>
<dbReference type="AlphaFoldDB" id="A0A6A6ZYL8"/>
<comment type="cofactor">
    <cofactor evidence="1 4">
        <name>Mg(2+)</name>
        <dbReference type="ChEBI" id="CHEBI:18420"/>
    </cofactor>
</comment>
<keyword evidence="4" id="KW-0479">Metal-binding</keyword>
<dbReference type="InterPro" id="IPR008949">
    <property type="entry name" value="Isoprenoid_synthase_dom_sf"/>
</dbReference>
<keyword evidence="3 4" id="KW-0460">Magnesium</keyword>
<dbReference type="GO" id="GO:0010333">
    <property type="term" value="F:terpene synthase activity"/>
    <property type="evidence" value="ECO:0007669"/>
    <property type="project" value="InterPro"/>
</dbReference>
<reference evidence="5" key="1">
    <citation type="journal article" date="2020" name="Stud. Mycol.">
        <title>101 Dothideomycetes genomes: a test case for predicting lifestyles and emergence of pathogens.</title>
        <authorList>
            <person name="Haridas S."/>
            <person name="Albert R."/>
            <person name="Binder M."/>
            <person name="Bloem J."/>
            <person name="Labutti K."/>
            <person name="Salamov A."/>
            <person name="Andreopoulos B."/>
            <person name="Baker S."/>
            <person name="Barry K."/>
            <person name="Bills G."/>
            <person name="Bluhm B."/>
            <person name="Cannon C."/>
            <person name="Castanera R."/>
            <person name="Culley D."/>
            <person name="Daum C."/>
            <person name="Ezra D."/>
            <person name="Gonzalez J."/>
            <person name="Henrissat B."/>
            <person name="Kuo A."/>
            <person name="Liang C."/>
            <person name="Lipzen A."/>
            <person name="Lutzoni F."/>
            <person name="Magnuson J."/>
            <person name="Mondo S."/>
            <person name="Nolan M."/>
            <person name="Ohm R."/>
            <person name="Pangilinan J."/>
            <person name="Park H.-J."/>
            <person name="Ramirez L."/>
            <person name="Alfaro M."/>
            <person name="Sun H."/>
            <person name="Tritt A."/>
            <person name="Yoshinaga Y."/>
            <person name="Zwiers L.-H."/>
            <person name="Turgeon B."/>
            <person name="Goodwin S."/>
            <person name="Spatafora J."/>
            <person name="Crous P."/>
            <person name="Grigoriev I."/>
        </authorList>
    </citation>
    <scope>NUCLEOTIDE SEQUENCE</scope>
    <source>
        <strain evidence="5">CBS 113818</strain>
    </source>
</reference>
<proteinExistence type="inferred from homology"/>
<dbReference type="Gene3D" id="1.10.600.10">
    <property type="entry name" value="Farnesyl Diphosphate Synthase"/>
    <property type="match status" value="1"/>
</dbReference>
<dbReference type="Proteomes" id="UP000799424">
    <property type="component" value="Unassembled WGS sequence"/>
</dbReference>
<evidence type="ECO:0000256" key="2">
    <source>
        <dbReference type="ARBA" id="ARBA00006333"/>
    </source>
</evidence>